<keyword evidence="4 7" id="KW-0808">Transferase</keyword>
<dbReference type="SUPFAM" id="SSF53335">
    <property type="entry name" value="S-adenosyl-L-methionine-dependent methyltransferases"/>
    <property type="match status" value="1"/>
</dbReference>
<dbReference type="Proteomes" id="UP000598297">
    <property type="component" value="Unassembled WGS sequence"/>
</dbReference>
<sequence length="268" mass="29187">MTAIRAREHRRADRLFTDPYAQHFLDAAGAGIPAAGTQTDATPELFTLMADQVAVRTRFLDEELEVAARAGATQTVLLACGMDARAFRLDWPSTTHLFELDFADTLAYRAAVLSEHGITAGCRRTEVPTDLREDWPSALRAAGFDPGLPTAWLMEGLLYALTSDAADLLLDRVTANSAPGSTVALDHQEDSDLLRGARAALSEELVDMWHGGPTDDDPGRWLARHGWEPEVHALEEITARYGRPVPPPFDPLRPGAGRSWLAVGRLPG</sequence>
<evidence type="ECO:0000256" key="6">
    <source>
        <dbReference type="RuleBase" id="RU362030"/>
    </source>
</evidence>
<reference evidence="7" key="1">
    <citation type="submission" date="2020-01" db="EMBL/GenBank/DDBJ databases">
        <title>Whole-genome analyses of novel actinobacteria.</title>
        <authorList>
            <person name="Sahin N."/>
        </authorList>
    </citation>
    <scope>NUCLEOTIDE SEQUENCE</scope>
    <source>
        <strain evidence="7">YC537</strain>
    </source>
</reference>
<evidence type="ECO:0000313" key="8">
    <source>
        <dbReference type="Proteomes" id="UP000598297"/>
    </source>
</evidence>
<dbReference type="GO" id="GO:0008168">
    <property type="term" value="F:methyltransferase activity"/>
    <property type="evidence" value="ECO:0007669"/>
    <property type="project" value="UniProtKB-UniRule"/>
</dbReference>
<name>A0A964USS9_9ACTN</name>
<comment type="caution">
    <text evidence="7">The sequence shown here is derived from an EMBL/GenBank/DDBJ whole genome shotgun (WGS) entry which is preliminary data.</text>
</comment>
<evidence type="ECO:0000256" key="1">
    <source>
        <dbReference type="ARBA" id="ARBA00003907"/>
    </source>
</evidence>
<proteinExistence type="inferred from homology"/>
<dbReference type="OrthoDB" id="9806164at2"/>
<dbReference type="GO" id="GO:0032259">
    <property type="term" value="P:methylation"/>
    <property type="evidence" value="ECO:0007669"/>
    <property type="project" value="UniProtKB-KW"/>
</dbReference>
<comment type="similarity">
    <text evidence="2 6">Belongs to the UPF0677 family.</text>
</comment>
<dbReference type="Gene3D" id="3.40.50.150">
    <property type="entry name" value="Vaccinia Virus protein VP39"/>
    <property type="match status" value="1"/>
</dbReference>
<keyword evidence="5 6" id="KW-0949">S-adenosyl-L-methionine</keyword>
<evidence type="ECO:0000256" key="3">
    <source>
        <dbReference type="ARBA" id="ARBA00022603"/>
    </source>
</evidence>
<dbReference type="PANTHER" id="PTHR43619">
    <property type="entry name" value="S-ADENOSYL-L-METHIONINE-DEPENDENT METHYLTRANSFERASE YKTD-RELATED"/>
    <property type="match status" value="1"/>
</dbReference>
<organism evidence="7 8">
    <name type="scientific">Streptomyces boluensis</name>
    <dbReference type="NCBI Taxonomy" id="1775135"/>
    <lineage>
        <taxon>Bacteria</taxon>
        <taxon>Bacillati</taxon>
        <taxon>Actinomycetota</taxon>
        <taxon>Actinomycetes</taxon>
        <taxon>Kitasatosporales</taxon>
        <taxon>Streptomycetaceae</taxon>
        <taxon>Streptomyces</taxon>
    </lineage>
</organism>
<evidence type="ECO:0000256" key="4">
    <source>
        <dbReference type="ARBA" id="ARBA00022679"/>
    </source>
</evidence>
<dbReference type="InterPro" id="IPR007213">
    <property type="entry name" value="Ppm1/Ppm2/Tcmp"/>
</dbReference>
<evidence type="ECO:0000256" key="5">
    <source>
        <dbReference type="ARBA" id="ARBA00022691"/>
    </source>
</evidence>
<dbReference type="EC" id="2.1.1.-" evidence="6"/>
<dbReference type="Pfam" id="PF04072">
    <property type="entry name" value="LCM"/>
    <property type="match status" value="1"/>
</dbReference>
<keyword evidence="3 6" id="KW-0489">Methyltransferase</keyword>
<dbReference type="EMBL" id="JAAAHS010000189">
    <property type="protein sequence ID" value="NBE54102.1"/>
    <property type="molecule type" value="Genomic_DNA"/>
</dbReference>
<dbReference type="InterPro" id="IPR029063">
    <property type="entry name" value="SAM-dependent_MTases_sf"/>
</dbReference>
<accession>A0A964USS9</accession>
<protein>
    <recommendedName>
        <fullName evidence="6">S-adenosyl-L-methionine-dependent methyltransferase</fullName>
        <ecNumber evidence="6">2.1.1.-</ecNumber>
    </recommendedName>
</protein>
<keyword evidence="8" id="KW-1185">Reference proteome</keyword>
<gene>
    <name evidence="7" type="ORF">GUY60_22315</name>
</gene>
<evidence type="ECO:0000313" key="7">
    <source>
        <dbReference type="EMBL" id="NBE54102.1"/>
    </source>
</evidence>
<dbReference type="PANTHER" id="PTHR43619:SF2">
    <property type="entry name" value="S-ADENOSYL-L-METHIONINE-DEPENDENT METHYLTRANSFERASES SUPERFAMILY PROTEIN"/>
    <property type="match status" value="1"/>
</dbReference>
<evidence type="ECO:0000256" key="2">
    <source>
        <dbReference type="ARBA" id="ARBA00008138"/>
    </source>
</evidence>
<dbReference type="InterPro" id="IPR011610">
    <property type="entry name" value="SAM_mthyl_Trfase_ML2640-like"/>
</dbReference>
<dbReference type="NCBIfam" id="TIGR00027">
    <property type="entry name" value="mthyl_TIGR00027"/>
    <property type="match status" value="1"/>
</dbReference>
<dbReference type="AlphaFoldDB" id="A0A964USS9"/>
<comment type="function">
    <text evidence="1 6">Exhibits S-adenosyl-L-methionine-dependent methyltransferase activity.</text>
</comment>